<reference evidence="2" key="1">
    <citation type="submission" date="2023-10" db="EMBL/GenBank/DDBJ databases">
        <authorList>
            <person name="Chen Y."/>
            <person name="Shah S."/>
            <person name="Dougan E. K."/>
            <person name="Thang M."/>
            <person name="Chan C."/>
        </authorList>
    </citation>
    <scope>NUCLEOTIDE SEQUENCE [LARGE SCALE GENOMIC DNA]</scope>
</reference>
<dbReference type="EMBL" id="CAUYUJ010022250">
    <property type="protein sequence ID" value="CAK0909745.1"/>
    <property type="molecule type" value="Genomic_DNA"/>
</dbReference>
<protein>
    <submittedName>
        <fullName evidence="2">Uncharacterized protein</fullName>
    </submittedName>
</protein>
<evidence type="ECO:0000256" key="1">
    <source>
        <dbReference type="SAM" id="Phobius"/>
    </source>
</evidence>
<keyword evidence="1" id="KW-1133">Transmembrane helix</keyword>
<dbReference type="Proteomes" id="UP001189429">
    <property type="component" value="Unassembled WGS sequence"/>
</dbReference>
<name>A0ABN9YAI2_9DINO</name>
<sequence length="172" mass="19019">MLARIEAQNLPGAAAYLCEQIGFYVSNHGADPFSRKIMYLHLNGWTYIDGGGGCMNPATAVDFAGARRRVQELIDGTNVRVKDLSEACWPDASCQDTGGPASVVLLDALLEERHEALMHILTMLCIILLLLLFVAVVNRKITTFTRAILQPLRWLVDDMEAMGSLELLQICR</sequence>
<keyword evidence="1" id="KW-0812">Transmembrane</keyword>
<keyword evidence="1" id="KW-0472">Membrane</keyword>
<evidence type="ECO:0000313" key="3">
    <source>
        <dbReference type="Proteomes" id="UP001189429"/>
    </source>
</evidence>
<feature type="non-terminal residue" evidence="2">
    <location>
        <position position="172"/>
    </location>
</feature>
<proteinExistence type="predicted"/>
<organism evidence="2 3">
    <name type="scientific">Prorocentrum cordatum</name>
    <dbReference type="NCBI Taxonomy" id="2364126"/>
    <lineage>
        <taxon>Eukaryota</taxon>
        <taxon>Sar</taxon>
        <taxon>Alveolata</taxon>
        <taxon>Dinophyceae</taxon>
        <taxon>Prorocentrales</taxon>
        <taxon>Prorocentraceae</taxon>
        <taxon>Prorocentrum</taxon>
    </lineage>
</organism>
<accession>A0ABN9YAI2</accession>
<feature type="transmembrane region" description="Helical" evidence="1">
    <location>
        <begin position="116"/>
        <end position="137"/>
    </location>
</feature>
<comment type="caution">
    <text evidence="2">The sequence shown here is derived from an EMBL/GenBank/DDBJ whole genome shotgun (WGS) entry which is preliminary data.</text>
</comment>
<keyword evidence="3" id="KW-1185">Reference proteome</keyword>
<evidence type="ECO:0000313" key="2">
    <source>
        <dbReference type="EMBL" id="CAK0909745.1"/>
    </source>
</evidence>
<gene>
    <name evidence="2" type="ORF">PCOR1329_LOCUS84081</name>
</gene>